<dbReference type="Pfam" id="PF00722">
    <property type="entry name" value="Glyco_hydro_16"/>
    <property type="match status" value="1"/>
</dbReference>
<protein>
    <recommendedName>
        <fullName evidence="5">Xyloglucan endotransglucosylase/hydrolase</fullName>
        <ecNumber evidence="5">2.4.1.207</ecNumber>
    </recommendedName>
</protein>
<dbReference type="Gene3D" id="2.60.120.200">
    <property type="match status" value="1"/>
</dbReference>
<keyword evidence="5" id="KW-0134">Cell wall</keyword>
<keyword evidence="5" id="KW-0052">Apoplast</keyword>
<name>A0ABS8W2Q5_DATST</name>
<evidence type="ECO:0000256" key="4">
    <source>
        <dbReference type="ARBA" id="ARBA00023295"/>
    </source>
</evidence>
<keyword evidence="5" id="KW-0732">Signal</keyword>
<dbReference type="PROSITE" id="PS51762">
    <property type="entry name" value="GH16_2"/>
    <property type="match status" value="1"/>
</dbReference>
<evidence type="ECO:0000256" key="1">
    <source>
        <dbReference type="ARBA" id="ARBA00022679"/>
    </source>
</evidence>
<feature type="chain" id="PRO_5044952352" description="Xyloglucan endotransglucosylase/hydrolase" evidence="5">
    <location>
        <begin position="19"/>
        <end position="281"/>
    </location>
</feature>
<evidence type="ECO:0000313" key="8">
    <source>
        <dbReference type="Proteomes" id="UP000823775"/>
    </source>
</evidence>
<evidence type="ECO:0000313" key="7">
    <source>
        <dbReference type="EMBL" id="MCE2055611.1"/>
    </source>
</evidence>
<proteinExistence type="inferred from homology"/>
<gene>
    <name evidence="7" type="ORF">HAX54_043004</name>
</gene>
<keyword evidence="8" id="KW-1185">Reference proteome</keyword>
<dbReference type="InterPro" id="IPR000757">
    <property type="entry name" value="Beta-glucanase-like"/>
</dbReference>
<dbReference type="PANTHER" id="PTHR31062">
    <property type="entry name" value="XYLOGLUCAN ENDOTRANSGLUCOSYLASE/HYDROLASE PROTEIN 8-RELATED"/>
    <property type="match status" value="1"/>
</dbReference>
<comment type="caution">
    <text evidence="7">The sequence shown here is derived from an EMBL/GenBank/DDBJ whole genome shotgun (WGS) entry which is preliminary data.</text>
</comment>
<keyword evidence="1 5" id="KW-0808">Transferase</keyword>
<accession>A0ABS8W2Q5</accession>
<feature type="domain" description="GH16" evidence="6">
    <location>
        <begin position="3"/>
        <end position="213"/>
    </location>
</feature>
<dbReference type="Proteomes" id="UP000823775">
    <property type="component" value="Unassembled WGS sequence"/>
</dbReference>
<dbReference type="InterPro" id="IPR044791">
    <property type="entry name" value="Beta-glucanase/XTH"/>
</dbReference>
<evidence type="ECO:0000259" key="6">
    <source>
        <dbReference type="PROSITE" id="PS51762"/>
    </source>
</evidence>
<comment type="function">
    <text evidence="5">Catalyzes xyloglucan endohydrolysis (XEH) and/or endotransglycosylation (XET). Cleaves and religates xyloglucan polymers, an essential constituent of the primary cell wall, and thereby participates in cell wall construction of growing tissues.</text>
</comment>
<comment type="similarity">
    <text evidence="5">Belongs to the glycosyl hydrolase 16 family.</text>
</comment>
<evidence type="ECO:0000256" key="5">
    <source>
        <dbReference type="RuleBase" id="RU361120"/>
    </source>
</evidence>
<sequence length="281" mass="32543">MVSFQASLFIISFILVTCNNSADEVVFYQNYYQISGGDRLTVFDQGKEVQLSIDQYSGSGFMSNHDFGSGDFRIKLKLPNKNTSGVITTFYLMSQSPNESPSLPHDEVDFEFLGGEGKYTLNTNVFANDGGHREQRFDLWFDPTTDFHTYGVLWNQYHIVLSVDDVPIRVFKNNTNHGVNYPSKYMHVQATMWNDTQWVGEVDWSQGPFTAHYREFSINGCQYQDLSNLQDCNNDSYYWNTVNYMKLSPEQQELYEDVRGKHMTYNYCALNNKNFPECLLI</sequence>
<organism evidence="7 8">
    <name type="scientific">Datura stramonium</name>
    <name type="common">Jimsonweed</name>
    <name type="synonym">Common thornapple</name>
    <dbReference type="NCBI Taxonomy" id="4076"/>
    <lineage>
        <taxon>Eukaryota</taxon>
        <taxon>Viridiplantae</taxon>
        <taxon>Streptophyta</taxon>
        <taxon>Embryophyta</taxon>
        <taxon>Tracheophyta</taxon>
        <taxon>Spermatophyta</taxon>
        <taxon>Magnoliopsida</taxon>
        <taxon>eudicotyledons</taxon>
        <taxon>Gunneridae</taxon>
        <taxon>Pentapetalae</taxon>
        <taxon>asterids</taxon>
        <taxon>lamiids</taxon>
        <taxon>Solanales</taxon>
        <taxon>Solanaceae</taxon>
        <taxon>Solanoideae</taxon>
        <taxon>Datureae</taxon>
        <taxon>Datura</taxon>
    </lineage>
</organism>
<reference evidence="7 8" key="1">
    <citation type="journal article" date="2021" name="BMC Genomics">
        <title>Datura genome reveals duplications of psychoactive alkaloid biosynthetic genes and high mutation rate following tissue culture.</title>
        <authorList>
            <person name="Rajewski A."/>
            <person name="Carter-House D."/>
            <person name="Stajich J."/>
            <person name="Litt A."/>
        </authorList>
    </citation>
    <scope>NUCLEOTIDE SEQUENCE [LARGE SCALE GENOMIC DNA]</scope>
    <source>
        <strain evidence="7">AR-01</strain>
    </source>
</reference>
<keyword evidence="3" id="KW-1015">Disulfide bond</keyword>
<feature type="signal peptide" evidence="5">
    <location>
        <begin position="1"/>
        <end position="18"/>
    </location>
</feature>
<dbReference type="EC" id="2.4.1.207" evidence="5"/>
<dbReference type="SUPFAM" id="SSF49899">
    <property type="entry name" value="Concanavalin A-like lectins/glucanases"/>
    <property type="match status" value="1"/>
</dbReference>
<evidence type="ECO:0000256" key="3">
    <source>
        <dbReference type="ARBA" id="ARBA00023157"/>
    </source>
</evidence>
<evidence type="ECO:0000256" key="2">
    <source>
        <dbReference type="ARBA" id="ARBA00022801"/>
    </source>
</evidence>
<dbReference type="Pfam" id="PF06955">
    <property type="entry name" value="XET_C"/>
    <property type="match status" value="1"/>
</dbReference>
<dbReference type="PIRSF" id="PIRSF005604">
    <property type="entry name" value="XET"/>
    <property type="match status" value="1"/>
</dbReference>
<keyword evidence="2 5" id="KW-0378">Hydrolase</keyword>
<keyword evidence="5" id="KW-0964">Secreted</keyword>
<keyword evidence="4 5" id="KW-0326">Glycosidase</keyword>
<keyword evidence="5" id="KW-0961">Cell wall biogenesis/degradation</keyword>
<dbReference type="InterPro" id="IPR010713">
    <property type="entry name" value="XET_C"/>
</dbReference>
<dbReference type="InterPro" id="IPR016455">
    <property type="entry name" value="XTH"/>
</dbReference>
<comment type="PTM">
    <text evidence="5">Contains at least one intrachain disulfide bond essential for its enzymatic activity.</text>
</comment>
<dbReference type="InterPro" id="IPR013320">
    <property type="entry name" value="ConA-like_dom_sf"/>
</dbReference>
<dbReference type="EMBL" id="JACEIK010006390">
    <property type="protein sequence ID" value="MCE2055611.1"/>
    <property type="molecule type" value="Genomic_DNA"/>
</dbReference>
<comment type="subcellular location">
    <subcellularLocation>
        <location evidence="5">Secreted</location>
        <location evidence="5">Cell wall</location>
    </subcellularLocation>
    <subcellularLocation>
        <location evidence="5">Secreted</location>
        <location evidence="5">Extracellular space</location>
        <location evidence="5">Apoplast</location>
    </subcellularLocation>
</comment>